<feature type="transmembrane region" description="Helical" evidence="8">
    <location>
        <begin position="606"/>
        <end position="628"/>
    </location>
</feature>
<evidence type="ECO:0000256" key="4">
    <source>
        <dbReference type="ARBA" id="ARBA00022692"/>
    </source>
</evidence>
<keyword evidence="4 8" id="KW-0812">Transmembrane</keyword>
<evidence type="ECO:0000256" key="1">
    <source>
        <dbReference type="ARBA" id="ARBA00004651"/>
    </source>
</evidence>
<comment type="subcellular location">
    <subcellularLocation>
        <location evidence="1">Cell membrane</location>
        <topology evidence="1">Multi-pass membrane protein</topology>
    </subcellularLocation>
</comment>
<keyword evidence="3" id="KW-1003">Cell membrane</keyword>
<dbReference type="AlphaFoldDB" id="X6P766"/>
<keyword evidence="11" id="KW-1185">Reference proteome</keyword>
<feature type="compositionally biased region" description="Polar residues" evidence="7">
    <location>
        <begin position="267"/>
        <end position="288"/>
    </location>
</feature>
<evidence type="ECO:0000256" key="8">
    <source>
        <dbReference type="SAM" id="Phobius"/>
    </source>
</evidence>
<feature type="transmembrane region" description="Helical" evidence="8">
    <location>
        <begin position="222"/>
        <end position="245"/>
    </location>
</feature>
<evidence type="ECO:0000256" key="6">
    <source>
        <dbReference type="ARBA" id="ARBA00023136"/>
    </source>
</evidence>
<evidence type="ECO:0000313" key="10">
    <source>
        <dbReference type="EMBL" id="ETO34051.1"/>
    </source>
</evidence>
<dbReference type="InterPro" id="IPR004869">
    <property type="entry name" value="MMPL_dom"/>
</dbReference>
<dbReference type="GO" id="GO:0005886">
    <property type="term" value="C:plasma membrane"/>
    <property type="evidence" value="ECO:0007669"/>
    <property type="project" value="UniProtKB-SubCell"/>
</dbReference>
<feature type="transmembrane region" description="Helical" evidence="8">
    <location>
        <begin position="361"/>
        <end position="386"/>
    </location>
</feature>
<evidence type="ECO:0000256" key="2">
    <source>
        <dbReference type="ARBA" id="ARBA00010157"/>
    </source>
</evidence>
<feature type="transmembrane region" description="Helical" evidence="8">
    <location>
        <begin position="580"/>
        <end position="599"/>
    </location>
</feature>
<dbReference type="PANTHER" id="PTHR33406">
    <property type="entry name" value="MEMBRANE PROTEIN MJ1562-RELATED"/>
    <property type="match status" value="1"/>
</dbReference>
<dbReference type="Pfam" id="PF03176">
    <property type="entry name" value="MMPL"/>
    <property type="match status" value="2"/>
</dbReference>
<gene>
    <name evidence="10" type="ORF">RFI_03042</name>
</gene>
<dbReference type="OMA" id="TWYMPRW"/>
<feature type="transmembrane region" description="Helical" evidence="8">
    <location>
        <begin position="87"/>
        <end position="103"/>
    </location>
</feature>
<evidence type="ECO:0000256" key="5">
    <source>
        <dbReference type="ARBA" id="ARBA00022989"/>
    </source>
</evidence>
<feature type="transmembrane region" description="Helical" evidence="8">
    <location>
        <begin position="110"/>
        <end position="130"/>
    </location>
</feature>
<dbReference type="EMBL" id="ASPP01002911">
    <property type="protein sequence ID" value="ETO34051.1"/>
    <property type="molecule type" value="Genomic_DNA"/>
</dbReference>
<comment type="caution">
    <text evidence="10">The sequence shown here is derived from an EMBL/GenBank/DDBJ whole genome shotgun (WGS) entry which is preliminary data.</text>
</comment>
<proteinExistence type="inferred from homology"/>
<name>X6P766_RETFI</name>
<dbReference type="Proteomes" id="UP000023152">
    <property type="component" value="Unassembled WGS sequence"/>
</dbReference>
<dbReference type="SUPFAM" id="SSF82866">
    <property type="entry name" value="Multidrug efflux transporter AcrB transmembrane domain"/>
    <property type="match status" value="2"/>
</dbReference>
<evidence type="ECO:0000313" key="11">
    <source>
        <dbReference type="Proteomes" id="UP000023152"/>
    </source>
</evidence>
<sequence length="796" mass="89809">MKRYLVPRAFNKKMQAAHKAQDGLSAISIIQHKDDIDDSQRHTLLNWLDDIEQDFNKDSSNLVVTKYTGEIALWNDMQEESKKTIESHLYLVPLILLIFGYTIGSWRLTLIPIVAMVICVNIAFMLLLPFTEIVTVSTMTPTLMTSIALAMCIDYNLFMLVRFREEIGDERETLRMSEVYEALRKTIRWSGEVVLVSGFILALSLMGYIFCSVEFLQSYGMGTAITVGCAISINLTLTPSILLLFPSFFTQFGFNCRRTTIIDDSDVQPQEETANESNGGDYGTNQTKGLLAKEKEEKEEPEASLVGAEDTEKGIEPQKAEKDGAVSASQSKYMDFIVNNDDPFRPFEITPDDEANAFQRCWFVCGTWTTLFPCSLLIIAVVYALILPITVMTGQIEISYAQTLEVPRDSTHWKTFGHIQDHFSAGFIGPMYLLIRAPPGVTVFNYSYINDTANYFKEITRQLTDTVGQVDHVSGVSMMGGKYLSGNSSAQSTYNTYVKKSSLYHALVDGYVGKNNAEAYFVMLTHDDPNGMNCKRIVNRMRDAINPTCKHMLKSRGYRCYYYSNTVETIDAIHDLYTTFPYILLVTMIIIFIIAGIIWKNKFLPLRLFLTIAMPMFMIYGLAVLVYQYSWLSWFNSKSVSDTDGISWIIPLMTITLLFGLALDYDIFLWSRIDEYMKHGVPLRPAIVRGVFKTGSIITAAGLIMAAAFSGLFLSTVPGLNQAGFIMVTSVLVDTFLIRTTLVPSILSISMNVTWHPKWRERVYGWLGWPVPVDNNKSAERHDSDAKDTDTLLSSQ</sequence>
<protein>
    <recommendedName>
        <fullName evidence="9">Membrane transport protein MMPL domain-containing protein</fullName>
    </recommendedName>
</protein>
<feature type="region of interest" description="Disordered" evidence="7">
    <location>
        <begin position="265"/>
        <end position="322"/>
    </location>
</feature>
<feature type="transmembrane region" description="Helical" evidence="8">
    <location>
        <begin position="691"/>
        <end position="714"/>
    </location>
</feature>
<comment type="similarity">
    <text evidence="2">Belongs to the resistance-nodulation-cell division (RND) (TC 2.A.6) family. MmpL subfamily.</text>
</comment>
<feature type="domain" description="Membrane transport protein MMPL" evidence="9">
    <location>
        <begin position="454"/>
        <end position="758"/>
    </location>
</feature>
<feature type="compositionally biased region" description="Basic and acidic residues" evidence="7">
    <location>
        <begin position="310"/>
        <end position="322"/>
    </location>
</feature>
<keyword evidence="5 8" id="KW-1133">Transmembrane helix</keyword>
<dbReference type="Gene3D" id="1.20.1640.10">
    <property type="entry name" value="Multidrug efflux transporter AcrB transmembrane domain"/>
    <property type="match status" value="2"/>
</dbReference>
<evidence type="ECO:0000256" key="3">
    <source>
        <dbReference type="ARBA" id="ARBA00022475"/>
    </source>
</evidence>
<accession>X6P766</accession>
<evidence type="ECO:0000256" key="7">
    <source>
        <dbReference type="SAM" id="MobiDB-lite"/>
    </source>
</evidence>
<keyword evidence="6 8" id="KW-0472">Membrane</keyword>
<dbReference type="OrthoDB" id="439189at2759"/>
<feature type="transmembrane region" description="Helical" evidence="8">
    <location>
        <begin position="193"/>
        <end position="216"/>
    </location>
</feature>
<reference evidence="10 11" key="1">
    <citation type="journal article" date="2013" name="Curr. Biol.">
        <title>The Genome of the Foraminiferan Reticulomyxa filosa.</title>
        <authorList>
            <person name="Glockner G."/>
            <person name="Hulsmann N."/>
            <person name="Schleicher M."/>
            <person name="Noegel A.A."/>
            <person name="Eichinger L."/>
            <person name="Gallinger C."/>
            <person name="Pawlowski J."/>
            <person name="Sierra R."/>
            <person name="Euteneuer U."/>
            <person name="Pillet L."/>
            <person name="Moustafa A."/>
            <person name="Platzer M."/>
            <person name="Groth M."/>
            <person name="Szafranski K."/>
            <person name="Schliwa M."/>
        </authorList>
    </citation>
    <scope>NUCLEOTIDE SEQUENCE [LARGE SCALE GENOMIC DNA]</scope>
</reference>
<feature type="domain" description="Membrane transport protein MMPL" evidence="9">
    <location>
        <begin position="11"/>
        <end position="246"/>
    </location>
</feature>
<evidence type="ECO:0000259" key="9">
    <source>
        <dbReference type="Pfam" id="PF03176"/>
    </source>
</evidence>
<dbReference type="InterPro" id="IPR050545">
    <property type="entry name" value="Mycobact_MmpL"/>
</dbReference>
<feature type="transmembrane region" description="Helical" evidence="8">
    <location>
        <begin position="648"/>
        <end position="670"/>
    </location>
</feature>
<organism evidence="10 11">
    <name type="scientific">Reticulomyxa filosa</name>
    <dbReference type="NCBI Taxonomy" id="46433"/>
    <lineage>
        <taxon>Eukaryota</taxon>
        <taxon>Sar</taxon>
        <taxon>Rhizaria</taxon>
        <taxon>Retaria</taxon>
        <taxon>Foraminifera</taxon>
        <taxon>Monothalamids</taxon>
        <taxon>Reticulomyxidae</taxon>
        <taxon>Reticulomyxa</taxon>
    </lineage>
</organism>
<dbReference type="PANTHER" id="PTHR33406:SF6">
    <property type="entry name" value="MEMBRANE PROTEIN YDGH-RELATED"/>
    <property type="match status" value="1"/>
</dbReference>